<dbReference type="Pfam" id="PF09346">
    <property type="entry name" value="SMI1_KNR4"/>
    <property type="match status" value="1"/>
</dbReference>
<proteinExistence type="predicted"/>
<protein>
    <recommendedName>
        <fullName evidence="1">Knr4/Smi1-like domain-containing protein</fullName>
    </recommendedName>
</protein>
<dbReference type="AlphaFoldDB" id="A0A4R4T0D7"/>
<dbReference type="Gene3D" id="3.40.1580.10">
    <property type="entry name" value="SMI1/KNR4-like"/>
    <property type="match status" value="1"/>
</dbReference>
<feature type="domain" description="Knr4/Smi1-like" evidence="1">
    <location>
        <begin position="42"/>
        <end position="166"/>
    </location>
</feature>
<gene>
    <name evidence="2" type="ORF">E1283_27645</name>
</gene>
<dbReference type="SUPFAM" id="SSF160631">
    <property type="entry name" value="SMI1/KNR4-like"/>
    <property type="match status" value="1"/>
</dbReference>
<evidence type="ECO:0000313" key="3">
    <source>
        <dbReference type="Proteomes" id="UP000295345"/>
    </source>
</evidence>
<dbReference type="OrthoDB" id="3287229at2"/>
<dbReference type="EMBL" id="SMKI01000383">
    <property type="protein sequence ID" value="TDC68282.1"/>
    <property type="molecule type" value="Genomic_DNA"/>
</dbReference>
<sequence length="197" mass="22188">MMMRPPRRGIAPVVPPVVKSWRRIDGWLARYAPKALGELRPPASRQSIQEAESRLGFPLPADLRESLRCHDGDRSLLGVLPCRRLYSASEIIEVREMRMEIWESDDPDQAETPWWGTQWVPISGGQGDDHFIDAGEGMWQNHLGNAVHGDQACFLGWPSLGSWLHEVAEAMEHHSQSWFGAVTAPKIDSSGDVGWWN</sequence>
<dbReference type="SMART" id="SM00860">
    <property type="entry name" value="SMI1_KNR4"/>
    <property type="match status" value="1"/>
</dbReference>
<comment type="caution">
    <text evidence="2">The sequence shown here is derived from an EMBL/GenBank/DDBJ whole genome shotgun (WGS) entry which is preliminary data.</text>
</comment>
<dbReference type="PANTHER" id="PTHR47432:SF1">
    <property type="entry name" value="CELL WALL ASSEMBLY REGULATOR SMI1"/>
    <property type="match status" value="1"/>
</dbReference>
<accession>A0A4R4T0D7</accession>
<dbReference type="Proteomes" id="UP000295345">
    <property type="component" value="Unassembled WGS sequence"/>
</dbReference>
<name>A0A4R4T0D7_9ACTN</name>
<evidence type="ECO:0000259" key="1">
    <source>
        <dbReference type="SMART" id="SM00860"/>
    </source>
</evidence>
<organism evidence="2 3">
    <name type="scientific">Streptomyces hainanensis</name>
    <dbReference type="NCBI Taxonomy" id="402648"/>
    <lineage>
        <taxon>Bacteria</taxon>
        <taxon>Bacillati</taxon>
        <taxon>Actinomycetota</taxon>
        <taxon>Actinomycetes</taxon>
        <taxon>Kitasatosporales</taxon>
        <taxon>Streptomycetaceae</taxon>
        <taxon>Streptomyces</taxon>
    </lineage>
</organism>
<dbReference type="InterPro" id="IPR051873">
    <property type="entry name" value="KNR4/SMI1_regulator"/>
</dbReference>
<keyword evidence="3" id="KW-1185">Reference proteome</keyword>
<dbReference type="InterPro" id="IPR037883">
    <property type="entry name" value="Knr4/Smi1-like_sf"/>
</dbReference>
<evidence type="ECO:0000313" key="2">
    <source>
        <dbReference type="EMBL" id="TDC68282.1"/>
    </source>
</evidence>
<dbReference type="PANTHER" id="PTHR47432">
    <property type="entry name" value="CELL WALL ASSEMBLY REGULATOR SMI1"/>
    <property type="match status" value="1"/>
</dbReference>
<reference evidence="2 3" key="1">
    <citation type="submission" date="2019-03" db="EMBL/GenBank/DDBJ databases">
        <title>Draft genome sequences of novel Actinobacteria.</title>
        <authorList>
            <person name="Sahin N."/>
            <person name="Ay H."/>
            <person name="Saygin H."/>
        </authorList>
    </citation>
    <scope>NUCLEOTIDE SEQUENCE [LARGE SCALE GENOMIC DNA]</scope>
    <source>
        <strain evidence="2 3">DSM 41900</strain>
    </source>
</reference>
<dbReference type="InterPro" id="IPR018958">
    <property type="entry name" value="Knr4/Smi1-like_dom"/>
</dbReference>